<evidence type="ECO:0000313" key="2">
    <source>
        <dbReference type="EMBL" id="KAH0865957.1"/>
    </source>
</evidence>
<reference evidence="2 3" key="1">
    <citation type="submission" date="2021-05" db="EMBL/GenBank/DDBJ databases">
        <title>Genome Assembly of Synthetic Allotetraploid Brassica napus Reveals Homoeologous Exchanges between Subgenomes.</title>
        <authorList>
            <person name="Davis J.T."/>
        </authorList>
    </citation>
    <scope>NUCLEOTIDE SEQUENCE [LARGE SCALE GENOMIC DNA]</scope>
    <source>
        <strain evidence="3">cv. Da-Ae</strain>
        <tissue evidence="2">Seedling</tissue>
    </source>
</reference>
<name>A0ABQ7YCS2_BRANA</name>
<protein>
    <submittedName>
        <fullName evidence="2">Uncharacterized protein</fullName>
    </submittedName>
</protein>
<dbReference type="Proteomes" id="UP000824890">
    <property type="component" value="Unassembled WGS sequence"/>
</dbReference>
<comment type="caution">
    <text evidence="2">The sequence shown here is derived from an EMBL/GenBank/DDBJ whole genome shotgun (WGS) entry which is preliminary data.</text>
</comment>
<feature type="transmembrane region" description="Helical" evidence="1">
    <location>
        <begin position="25"/>
        <end position="50"/>
    </location>
</feature>
<keyword evidence="3" id="KW-1185">Reference proteome</keyword>
<proteinExistence type="predicted"/>
<feature type="non-terminal residue" evidence="2">
    <location>
        <position position="1"/>
    </location>
</feature>
<keyword evidence="1" id="KW-0812">Transmembrane</keyword>
<sequence>HCKTQKTLICNKMNGEKEKRSRQDAVSLILLIVTPFAAETTLVMLVIHVVHLKCIQPPQAIHQDHLADTSSLPPPT</sequence>
<dbReference type="EMBL" id="JAGKQM010000018">
    <property type="protein sequence ID" value="KAH0865957.1"/>
    <property type="molecule type" value="Genomic_DNA"/>
</dbReference>
<accession>A0ABQ7YCS2</accession>
<organism evidence="2 3">
    <name type="scientific">Brassica napus</name>
    <name type="common">Rape</name>
    <dbReference type="NCBI Taxonomy" id="3708"/>
    <lineage>
        <taxon>Eukaryota</taxon>
        <taxon>Viridiplantae</taxon>
        <taxon>Streptophyta</taxon>
        <taxon>Embryophyta</taxon>
        <taxon>Tracheophyta</taxon>
        <taxon>Spermatophyta</taxon>
        <taxon>Magnoliopsida</taxon>
        <taxon>eudicotyledons</taxon>
        <taxon>Gunneridae</taxon>
        <taxon>Pentapetalae</taxon>
        <taxon>rosids</taxon>
        <taxon>malvids</taxon>
        <taxon>Brassicales</taxon>
        <taxon>Brassicaceae</taxon>
        <taxon>Brassiceae</taxon>
        <taxon>Brassica</taxon>
    </lineage>
</organism>
<keyword evidence="1" id="KW-1133">Transmembrane helix</keyword>
<evidence type="ECO:0000256" key="1">
    <source>
        <dbReference type="SAM" id="Phobius"/>
    </source>
</evidence>
<gene>
    <name evidence="2" type="ORF">HID58_083168</name>
</gene>
<evidence type="ECO:0000313" key="3">
    <source>
        <dbReference type="Proteomes" id="UP000824890"/>
    </source>
</evidence>
<keyword evidence="1" id="KW-0472">Membrane</keyword>